<dbReference type="InterPro" id="IPR041698">
    <property type="entry name" value="Methyltransf_25"/>
</dbReference>
<organism evidence="2 3">
    <name type="scientific">Pseudomonas mangrovi</name>
    <dbReference type="NCBI Taxonomy" id="2161748"/>
    <lineage>
        <taxon>Bacteria</taxon>
        <taxon>Pseudomonadati</taxon>
        <taxon>Pseudomonadota</taxon>
        <taxon>Gammaproteobacteria</taxon>
        <taxon>Pseudomonadales</taxon>
        <taxon>Pseudomonadaceae</taxon>
        <taxon>Pseudomonas</taxon>
    </lineage>
</organism>
<keyword evidence="3" id="KW-1185">Reference proteome</keyword>
<evidence type="ECO:0000259" key="1">
    <source>
        <dbReference type="Pfam" id="PF13649"/>
    </source>
</evidence>
<dbReference type="GO" id="GO:0008168">
    <property type="term" value="F:methyltransferase activity"/>
    <property type="evidence" value="ECO:0007669"/>
    <property type="project" value="UniProtKB-KW"/>
</dbReference>
<keyword evidence="2" id="KW-0808">Transferase</keyword>
<dbReference type="AlphaFoldDB" id="A0A2T5P6R7"/>
<reference evidence="2 3" key="1">
    <citation type="submission" date="2018-04" db="EMBL/GenBank/DDBJ databases">
        <title>Pseudomonas sp. nov., isolated from mangrove soil.</title>
        <authorList>
            <person name="Chen C."/>
        </authorList>
    </citation>
    <scope>NUCLEOTIDE SEQUENCE [LARGE SCALE GENOMIC DNA]</scope>
    <source>
        <strain evidence="2 3">TC-11</strain>
    </source>
</reference>
<dbReference type="EMBL" id="QASN01000020">
    <property type="protein sequence ID" value="PTU73439.1"/>
    <property type="molecule type" value="Genomic_DNA"/>
</dbReference>
<dbReference type="Pfam" id="PF13649">
    <property type="entry name" value="Methyltransf_25"/>
    <property type="match status" value="1"/>
</dbReference>
<gene>
    <name evidence="2" type="ORF">DBO85_14005</name>
</gene>
<dbReference type="Proteomes" id="UP000244064">
    <property type="component" value="Unassembled WGS sequence"/>
</dbReference>
<feature type="domain" description="Methyltransferase" evidence="1">
    <location>
        <begin position="32"/>
        <end position="125"/>
    </location>
</feature>
<dbReference type="CDD" id="cd02440">
    <property type="entry name" value="AdoMet_MTases"/>
    <property type="match status" value="1"/>
</dbReference>
<accession>A0A2T5P6R7</accession>
<dbReference type="OrthoDB" id="9804312at2"/>
<dbReference type="Gene3D" id="3.40.50.150">
    <property type="entry name" value="Vaccinia Virus protein VP39"/>
    <property type="match status" value="1"/>
</dbReference>
<proteinExistence type="predicted"/>
<sequence>MADFLAATRGAPAHPSLTRALRLWSAEPGFALDLGCGAGRDSLHLLAQGWGVTALDRDPQALSTLALECPDEDRPRLQLLQRSFEDAGPLPAANLINASFALPFCPPAAFPALWQRIAGALCADGLFVGHFFADRDAWAGERPLTVHDRTALLRLFDSWETVHFEEHEWDGKTAVGQRKHWHLFEVIARRT</sequence>
<protein>
    <submittedName>
        <fullName evidence="2">Class I SAM-dependent methyltransferase</fullName>
    </submittedName>
</protein>
<dbReference type="RefSeq" id="WP_108107885.1">
    <property type="nucleotide sequence ID" value="NZ_QASN01000020.1"/>
</dbReference>
<dbReference type="GO" id="GO:0032259">
    <property type="term" value="P:methylation"/>
    <property type="evidence" value="ECO:0007669"/>
    <property type="project" value="UniProtKB-KW"/>
</dbReference>
<evidence type="ECO:0000313" key="2">
    <source>
        <dbReference type="EMBL" id="PTU73439.1"/>
    </source>
</evidence>
<comment type="caution">
    <text evidence="2">The sequence shown here is derived from an EMBL/GenBank/DDBJ whole genome shotgun (WGS) entry which is preliminary data.</text>
</comment>
<keyword evidence="2" id="KW-0489">Methyltransferase</keyword>
<dbReference type="SUPFAM" id="SSF53335">
    <property type="entry name" value="S-adenosyl-L-methionine-dependent methyltransferases"/>
    <property type="match status" value="1"/>
</dbReference>
<evidence type="ECO:0000313" key="3">
    <source>
        <dbReference type="Proteomes" id="UP000244064"/>
    </source>
</evidence>
<dbReference type="InterPro" id="IPR029063">
    <property type="entry name" value="SAM-dependent_MTases_sf"/>
</dbReference>
<name>A0A2T5P6R7_9PSED</name>